<keyword evidence="4" id="KW-1185">Reference proteome</keyword>
<evidence type="ECO:0000313" key="4">
    <source>
        <dbReference type="Proteomes" id="UP001254759"/>
    </source>
</evidence>
<name>A0ABU1RWF2_9GAMM</name>
<evidence type="ECO:0000256" key="1">
    <source>
        <dbReference type="SAM" id="MobiDB-lite"/>
    </source>
</evidence>
<evidence type="ECO:0000313" key="3">
    <source>
        <dbReference type="EMBL" id="MDR6843111.1"/>
    </source>
</evidence>
<dbReference type="EMBL" id="JAVDTT010000005">
    <property type="protein sequence ID" value="MDR6843111.1"/>
    <property type="molecule type" value="Genomic_DNA"/>
</dbReference>
<accession>A0ABU1RWF2</accession>
<feature type="transmembrane region" description="Helical" evidence="2">
    <location>
        <begin position="307"/>
        <end position="324"/>
    </location>
</feature>
<feature type="compositionally biased region" description="Basic and acidic residues" evidence="1">
    <location>
        <begin position="622"/>
        <end position="631"/>
    </location>
</feature>
<feature type="transmembrane region" description="Helical" evidence="2">
    <location>
        <begin position="228"/>
        <end position="246"/>
    </location>
</feature>
<keyword evidence="2" id="KW-0812">Transmembrane</keyword>
<feature type="transmembrane region" description="Helical" evidence="2">
    <location>
        <begin position="148"/>
        <end position="166"/>
    </location>
</feature>
<feature type="transmembrane region" description="Helical" evidence="2">
    <location>
        <begin position="118"/>
        <end position="136"/>
    </location>
</feature>
<dbReference type="InterPro" id="IPR052384">
    <property type="entry name" value="TMTC_O-mannosyltransferase"/>
</dbReference>
<proteinExistence type="predicted"/>
<feature type="region of interest" description="Disordered" evidence="1">
    <location>
        <begin position="610"/>
        <end position="646"/>
    </location>
</feature>
<keyword evidence="2" id="KW-0472">Membrane</keyword>
<sequence>MIKFEPAPFKLLALVAATAVLAYWVGLGGPFVFDDYANFRSIPDWLQGRLGLSTLLFERGGGAFGRPVSMASFALNAKLLGYTPFAFKLVNLALHLVIGATIFALLRRLLLLDALLRPRAAWLAATITALWLLHPLHASTVLYAVQRMAQWSALIVLLGLWLYLTLRQKIAESPGSRAAIAGLFLGIPALTALAFLAKENGALLPLLCCIVELAYFQRGQRPKPVKGFLWVFGVAPFFAGAVLLSAKSERFLGAYAGRDFDMYQRLLSQGRALCDYVFQLLLPNPTRMGVFTDDFAISTGWLSPPTTALAFAALAAASVLAWRLRRRSPSIAFGWAFFLGAHAMEASFVPLELYYEHRNYLPSVGLLTAVVALFVLLARCLQERDVNGGRIAKVALAGTLLVFAIVTHGRAKVWKSPITIAASSLLSHPESINATSYVLANTIAVNDAEAADRIVAGMIASQRPRNRSLGYLYRAYAGCVLHGRANHDDLESFLETTPMPVTIPGTQPFFKLYMLMGAGKCSGLQDDGVGSVLRRLADRAENEAGQKGTHLIRYQSAAFFARARDWAAAREQGKLAWIPGAPSFFAAPLVQSYLSTGQVEQARQVLAEAERRADTSNASEKNGLEQLRDQIDAAYSADESRQRHNP</sequence>
<comment type="caution">
    <text evidence="3">The sequence shown here is derived from an EMBL/GenBank/DDBJ whole genome shotgun (WGS) entry which is preliminary data.</text>
</comment>
<dbReference type="Proteomes" id="UP001254759">
    <property type="component" value="Unassembled WGS sequence"/>
</dbReference>
<protein>
    <submittedName>
        <fullName evidence="3">Uncharacterized protein</fullName>
    </submittedName>
</protein>
<keyword evidence="2" id="KW-1133">Transmembrane helix</keyword>
<feature type="transmembrane region" description="Helical" evidence="2">
    <location>
        <begin position="201"/>
        <end position="216"/>
    </location>
</feature>
<feature type="transmembrane region" description="Helical" evidence="2">
    <location>
        <begin position="85"/>
        <end position="106"/>
    </location>
</feature>
<reference evidence="3 4" key="1">
    <citation type="submission" date="2023-07" db="EMBL/GenBank/DDBJ databases">
        <title>Sorghum-associated microbial communities from plants grown in Nebraska, USA.</title>
        <authorList>
            <person name="Schachtman D."/>
        </authorList>
    </citation>
    <scope>NUCLEOTIDE SEQUENCE [LARGE SCALE GENOMIC DNA]</scope>
    <source>
        <strain evidence="3 4">BE107</strain>
    </source>
</reference>
<dbReference type="RefSeq" id="WP_310095976.1">
    <property type="nucleotide sequence ID" value="NZ_JAVDTT010000005.1"/>
</dbReference>
<dbReference type="PANTHER" id="PTHR44216">
    <property type="entry name" value="PROTEIN O-MANNOSYL-TRANSFERASE TMTC2"/>
    <property type="match status" value="1"/>
</dbReference>
<feature type="transmembrane region" description="Helical" evidence="2">
    <location>
        <begin position="331"/>
        <end position="348"/>
    </location>
</feature>
<organism evidence="3 4">
    <name type="scientific">Pseudoxanthomonas sacheonensis</name>
    <dbReference type="NCBI Taxonomy" id="443615"/>
    <lineage>
        <taxon>Bacteria</taxon>
        <taxon>Pseudomonadati</taxon>
        <taxon>Pseudomonadota</taxon>
        <taxon>Gammaproteobacteria</taxon>
        <taxon>Lysobacterales</taxon>
        <taxon>Lysobacteraceae</taxon>
        <taxon>Pseudoxanthomonas</taxon>
    </lineage>
</organism>
<evidence type="ECO:0000256" key="2">
    <source>
        <dbReference type="SAM" id="Phobius"/>
    </source>
</evidence>
<feature type="transmembrane region" description="Helical" evidence="2">
    <location>
        <begin position="360"/>
        <end position="378"/>
    </location>
</feature>
<feature type="transmembrane region" description="Helical" evidence="2">
    <location>
        <begin position="12"/>
        <end position="33"/>
    </location>
</feature>
<dbReference type="PANTHER" id="PTHR44216:SF3">
    <property type="entry name" value="PROTEIN O-MANNOSYL-TRANSFERASE TMTC2"/>
    <property type="match status" value="1"/>
</dbReference>
<gene>
    <name evidence="3" type="ORF">J2W94_003418</name>
</gene>
<feature type="transmembrane region" description="Helical" evidence="2">
    <location>
        <begin position="390"/>
        <end position="409"/>
    </location>
</feature>
<feature type="transmembrane region" description="Helical" evidence="2">
    <location>
        <begin position="178"/>
        <end position="195"/>
    </location>
</feature>